<evidence type="ECO:0000313" key="2">
    <source>
        <dbReference type="EMBL" id="OWQ88801.1"/>
    </source>
</evidence>
<evidence type="ECO:0008006" key="4">
    <source>
        <dbReference type="Google" id="ProtNLM"/>
    </source>
</evidence>
<dbReference type="Pfam" id="PF12276">
    <property type="entry name" value="DUF3617"/>
    <property type="match status" value="1"/>
</dbReference>
<protein>
    <recommendedName>
        <fullName evidence="4">DUF3617 domain-containing protein</fullName>
    </recommendedName>
</protein>
<dbReference type="InterPro" id="IPR022061">
    <property type="entry name" value="DUF3617"/>
</dbReference>
<dbReference type="Proteomes" id="UP000197468">
    <property type="component" value="Unassembled WGS sequence"/>
</dbReference>
<comment type="caution">
    <text evidence="2">The sequence shown here is derived from an EMBL/GenBank/DDBJ whole genome shotgun (WGS) entry which is preliminary data.</text>
</comment>
<evidence type="ECO:0000313" key="3">
    <source>
        <dbReference type="Proteomes" id="UP000197468"/>
    </source>
</evidence>
<organism evidence="2 3">
    <name type="scientific">Roseateles aquatilis</name>
    <dbReference type="NCBI Taxonomy" id="431061"/>
    <lineage>
        <taxon>Bacteria</taxon>
        <taxon>Pseudomonadati</taxon>
        <taxon>Pseudomonadota</taxon>
        <taxon>Betaproteobacteria</taxon>
        <taxon>Burkholderiales</taxon>
        <taxon>Sphaerotilaceae</taxon>
        <taxon>Roseateles</taxon>
    </lineage>
</organism>
<name>A0A246J8A2_9BURK</name>
<proteinExistence type="predicted"/>
<dbReference type="AlphaFoldDB" id="A0A246J8A2"/>
<sequence>MEPAMSLDRIISRRPGPRSAPPLFAPLVAGLLLAAAAIPSSAQDIKPGLWELKQRPQLDPQRQAQMEQAQKQIAAMPPEQRKMMEQMMSQRGVSLDLGQNGAITIKSCVSKEQAERALMPKTEGKCSHDMKRSGDKMIGSFRCTDPASEGETEVTFAGPDRYTTKSEIRSQRGGKTETIRSTGEARWLGSDCGNLKPLGTQP</sequence>
<feature type="region of interest" description="Disordered" evidence="1">
    <location>
        <begin position="1"/>
        <end position="20"/>
    </location>
</feature>
<evidence type="ECO:0000256" key="1">
    <source>
        <dbReference type="SAM" id="MobiDB-lite"/>
    </source>
</evidence>
<accession>A0A246J8A2</accession>
<feature type="compositionally biased region" description="Basic and acidic residues" evidence="1">
    <location>
        <begin position="162"/>
        <end position="178"/>
    </location>
</feature>
<reference evidence="2 3" key="1">
    <citation type="journal article" date="2008" name="Int. J. Syst. Evol. Microbiol.">
        <title>Description of Roseateles aquatilis sp. nov. and Roseateles terrae sp. nov., in the class Betaproteobacteria, and emended description of the genus Roseateles.</title>
        <authorList>
            <person name="Gomila M."/>
            <person name="Bowien B."/>
            <person name="Falsen E."/>
            <person name="Moore E.R."/>
            <person name="Lalucat J."/>
        </authorList>
    </citation>
    <scope>NUCLEOTIDE SEQUENCE [LARGE SCALE GENOMIC DNA]</scope>
    <source>
        <strain evidence="2 3">CCUG 48205</strain>
    </source>
</reference>
<gene>
    <name evidence="2" type="ORF">CDN99_15075</name>
</gene>
<keyword evidence="3" id="KW-1185">Reference proteome</keyword>
<feature type="region of interest" description="Disordered" evidence="1">
    <location>
        <begin position="141"/>
        <end position="202"/>
    </location>
</feature>
<dbReference type="EMBL" id="NIOF01000006">
    <property type="protein sequence ID" value="OWQ88801.1"/>
    <property type="molecule type" value="Genomic_DNA"/>
</dbReference>